<gene>
    <name evidence="1" type="ORF">CGZ75_22030</name>
</gene>
<comment type="caution">
    <text evidence="1">The sequence shown here is derived from an EMBL/GenBank/DDBJ whole genome shotgun (WGS) entry which is preliminary data.</text>
</comment>
<organism evidence="1 2">
    <name type="scientific">Paenibacillus herberti</name>
    <dbReference type="NCBI Taxonomy" id="1619309"/>
    <lineage>
        <taxon>Bacteria</taxon>
        <taxon>Bacillati</taxon>
        <taxon>Bacillota</taxon>
        <taxon>Bacilli</taxon>
        <taxon>Bacillales</taxon>
        <taxon>Paenibacillaceae</taxon>
        <taxon>Paenibacillus</taxon>
    </lineage>
</organism>
<protein>
    <recommendedName>
        <fullName evidence="3">PilZ domain-containing protein</fullName>
    </recommendedName>
</protein>
<dbReference type="EMBL" id="NMUQ01000003">
    <property type="protein sequence ID" value="OXM13700.1"/>
    <property type="molecule type" value="Genomic_DNA"/>
</dbReference>
<sequence length="141" mass="16662">MVICRNTETRADAIPRVRLNRQLLADLHISQVRGEAVVSSSRKVLLHHMSTDGLEFSTTLRFPVDEQYRLTFSVQMGRKIVQLSGIVTSRAKQNYLYEYDLRILDRSISRTEWIKELNEWILRHRPSLPEHKVHYAYRNLN</sequence>
<name>A0A229NV42_9BACL</name>
<proteinExistence type="predicted"/>
<accession>A0A229NV42</accession>
<dbReference type="RefSeq" id="WP_089526402.1">
    <property type="nucleotide sequence ID" value="NZ_NMUQ01000003.1"/>
</dbReference>
<dbReference type="Proteomes" id="UP000215145">
    <property type="component" value="Unassembled WGS sequence"/>
</dbReference>
<keyword evidence="2" id="KW-1185">Reference proteome</keyword>
<dbReference type="OrthoDB" id="2382373at2"/>
<evidence type="ECO:0000313" key="2">
    <source>
        <dbReference type="Proteomes" id="UP000215145"/>
    </source>
</evidence>
<reference evidence="1 2" key="1">
    <citation type="submission" date="2017-07" db="EMBL/GenBank/DDBJ databases">
        <title>Paenibacillus herberti R33 genome sequencing and assembly.</title>
        <authorList>
            <person name="Su W."/>
        </authorList>
    </citation>
    <scope>NUCLEOTIDE SEQUENCE [LARGE SCALE GENOMIC DNA]</scope>
    <source>
        <strain evidence="1 2">R33</strain>
    </source>
</reference>
<dbReference type="AlphaFoldDB" id="A0A229NV42"/>
<evidence type="ECO:0008006" key="3">
    <source>
        <dbReference type="Google" id="ProtNLM"/>
    </source>
</evidence>
<evidence type="ECO:0000313" key="1">
    <source>
        <dbReference type="EMBL" id="OXM13700.1"/>
    </source>
</evidence>